<accession>A0A0A0JT65</accession>
<dbReference type="EMBL" id="AVPK01000001">
    <property type="protein sequence ID" value="KGN39272.1"/>
    <property type="molecule type" value="Genomic_DNA"/>
</dbReference>
<dbReference type="eggNOG" id="COG5340">
    <property type="taxonomic scope" value="Bacteria"/>
</dbReference>
<comment type="caution">
    <text evidence="2">The sequence shown here is derived from an EMBL/GenBank/DDBJ whole genome shotgun (WGS) entry which is preliminary data.</text>
</comment>
<evidence type="ECO:0000313" key="2">
    <source>
        <dbReference type="EMBL" id="KGN39272.1"/>
    </source>
</evidence>
<dbReference type="Pfam" id="PF13338">
    <property type="entry name" value="AbiEi_4"/>
    <property type="match status" value="1"/>
</dbReference>
<dbReference type="Proteomes" id="UP000030011">
    <property type="component" value="Unassembled WGS sequence"/>
</dbReference>
<dbReference type="AlphaFoldDB" id="A0A0A0JT65"/>
<sequence>MVLKRRQTYRDTLREIAAGDYGLITLRDAEALGVPAVEVRKLASRGFLERVGHGLYRDPTIPPSDMDQFAWAARAVGDDAYLMGESVLAMHNLGFVNPARITVGTPRRVWRALPAVIHAVTRKLPPDALTVEEGVAQTTIYQALIDCLPTVMTSRLRDAVTEAGRRGLLTKREQSALRARISRRSTEMTR</sequence>
<evidence type="ECO:0000313" key="3">
    <source>
        <dbReference type="Proteomes" id="UP000030011"/>
    </source>
</evidence>
<proteinExistence type="predicted"/>
<evidence type="ECO:0000259" key="1">
    <source>
        <dbReference type="Pfam" id="PF13338"/>
    </source>
</evidence>
<dbReference type="RefSeq" id="WP_245616952.1">
    <property type="nucleotide sequence ID" value="NZ_AVPK01000001.1"/>
</dbReference>
<dbReference type="InterPro" id="IPR025159">
    <property type="entry name" value="AbiEi_N"/>
</dbReference>
<name>A0A0A0JT65_9MICO</name>
<gene>
    <name evidence="2" type="ORF">N803_01980</name>
</gene>
<organism evidence="2 3">
    <name type="scientific">Knoellia subterranea KCTC 19937</name>
    <dbReference type="NCBI Taxonomy" id="1385521"/>
    <lineage>
        <taxon>Bacteria</taxon>
        <taxon>Bacillati</taxon>
        <taxon>Actinomycetota</taxon>
        <taxon>Actinomycetes</taxon>
        <taxon>Micrococcales</taxon>
        <taxon>Intrasporangiaceae</taxon>
        <taxon>Knoellia</taxon>
    </lineage>
</organism>
<reference evidence="2 3" key="1">
    <citation type="submission" date="2013-08" db="EMBL/GenBank/DDBJ databases">
        <title>The genome sequence of Knoellia subterranea.</title>
        <authorList>
            <person name="Zhu W."/>
            <person name="Wang G."/>
        </authorList>
    </citation>
    <scope>NUCLEOTIDE SEQUENCE [LARGE SCALE GENOMIC DNA]</scope>
    <source>
        <strain evidence="2 3">KCTC 19937</strain>
    </source>
</reference>
<dbReference type="STRING" id="1385521.N803_01980"/>
<keyword evidence="3" id="KW-1185">Reference proteome</keyword>
<protein>
    <recommendedName>
        <fullName evidence="1">AbiEi antitoxin N-terminal domain-containing protein</fullName>
    </recommendedName>
</protein>
<feature type="domain" description="AbiEi antitoxin N-terminal" evidence="1">
    <location>
        <begin position="12"/>
        <end position="57"/>
    </location>
</feature>